<evidence type="ECO:0000256" key="3">
    <source>
        <dbReference type="ARBA" id="ARBA00022833"/>
    </source>
</evidence>
<keyword evidence="1" id="KW-0479">Metal-binding</keyword>
<feature type="coiled-coil region" evidence="4">
    <location>
        <begin position="221"/>
        <end position="255"/>
    </location>
</feature>
<dbReference type="Gene3D" id="1.20.120.910">
    <property type="entry name" value="DksA, coiled-coil domain"/>
    <property type="match status" value="1"/>
</dbReference>
<evidence type="ECO:0000259" key="6">
    <source>
        <dbReference type="Pfam" id="PF01258"/>
    </source>
</evidence>
<evidence type="ECO:0000256" key="2">
    <source>
        <dbReference type="ARBA" id="ARBA00022771"/>
    </source>
</evidence>
<dbReference type="EMBL" id="CAFBQT010000047">
    <property type="protein sequence ID" value="CAB5062996.1"/>
    <property type="molecule type" value="Genomic_DNA"/>
</dbReference>
<dbReference type="InterPro" id="IPR037187">
    <property type="entry name" value="DnaK_N"/>
</dbReference>
<proteinExistence type="predicted"/>
<feature type="compositionally biased region" description="Basic residues" evidence="5">
    <location>
        <begin position="65"/>
        <end position="84"/>
    </location>
</feature>
<dbReference type="PROSITE" id="PS51128">
    <property type="entry name" value="ZF_DKSA_2"/>
    <property type="match status" value="1"/>
</dbReference>
<dbReference type="Pfam" id="PF01258">
    <property type="entry name" value="zf-dskA_traR"/>
    <property type="match status" value="1"/>
</dbReference>
<dbReference type="PROSITE" id="PS01102">
    <property type="entry name" value="ZF_DKSA_1"/>
    <property type="match status" value="1"/>
</dbReference>
<organism evidence="7">
    <name type="scientific">freshwater metagenome</name>
    <dbReference type="NCBI Taxonomy" id="449393"/>
    <lineage>
        <taxon>unclassified sequences</taxon>
        <taxon>metagenomes</taxon>
        <taxon>ecological metagenomes</taxon>
    </lineage>
</organism>
<dbReference type="SUPFAM" id="SSF109635">
    <property type="entry name" value="DnaK suppressor protein DksA, alpha-hairpin domain"/>
    <property type="match status" value="1"/>
</dbReference>
<protein>
    <submittedName>
        <fullName evidence="7">Unannotated protein</fullName>
    </submittedName>
</protein>
<keyword evidence="4" id="KW-0175">Coiled coil</keyword>
<sequence length="337" mass="36814">MVRWRGIRFSFPAPWLNHNDGSTLDLRVGFYLRKTVNALGLFDHVWLNGFSCREAIAFGAVPTKKNSKKPIAKSGKKSSGKPAKKAGVLSRLLGKKKAPAKKAPAKKAPAKKAPAKAKKAPAKKIATKKPLEVKKIPVKQIIKAPMKTALTSSTAKGGATTISVYKPEPELLETAIVAERRLVLPPPVRPIKTGKKAPQLKPIKSAPAPLVVKEGEDGWTATEMKAMRSELAKDLVRLKKELQAAESEMDDLIKASGVGAGDDQADAGTKTFEREHEMSLVYNARDMVSQTERALERIDSKTYGRCEDCSSPIGKARLQVFPRATLCMACKQKEERR</sequence>
<feature type="compositionally biased region" description="Basic residues" evidence="5">
    <location>
        <begin position="93"/>
        <end position="124"/>
    </location>
</feature>
<name>A0A6J7UDI7_9ZZZZ</name>
<evidence type="ECO:0000256" key="1">
    <source>
        <dbReference type="ARBA" id="ARBA00022723"/>
    </source>
</evidence>
<dbReference type="InterPro" id="IPR020458">
    <property type="entry name" value="Znf_DskA_TraR_CS"/>
</dbReference>
<accession>A0A6J7UDI7</accession>
<dbReference type="AlphaFoldDB" id="A0A6J7UDI7"/>
<evidence type="ECO:0000256" key="4">
    <source>
        <dbReference type="SAM" id="Coils"/>
    </source>
</evidence>
<gene>
    <name evidence="7" type="ORF">UFOPK4355_00507</name>
</gene>
<keyword evidence="3" id="KW-0862">Zinc</keyword>
<dbReference type="PANTHER" id="PTHR33823">
    <property type="entry name" value="RNA POLYMERASE-BINDING TRANSCRIPTION FACTOR DKSA-RELATED"/>
    <property type="match status" value="1"/>
</dbReference>
<reference evidence="7" key="1">
    <citation type="submission" date="2020-05" db="EMBL/GenBank/DDBJ databases">
        <authorList>
            <person name="Chiriac C."/>
            <person name="Salcher M."/>
            <person name="Ghai R."/>
            <person name="Kavagutti S V."/>
        </authorList>
    </citation>
    <scope>NUCLEOTIDE SEQUENCE</scope>
</reference>
<evidence type="ECO:0000313" key="7">
    <source>
        <dbReference type="EMBL" id="CAB5062996.1"/>
    </source>
</evidence>
<dbReference type="GO" id="GO:0008270">
    <property type="term" value="F:zinc ion binding"/>
    <property type="evidence" value="ECO:0007669"/>
    <property type="project" value="UniProtKB-KW"/>
</dbReference>
<feature type="domain" description="Zinc finger DksA/TraR C4-type" evidence="6">
    <location>
        <begin position="302"/>
        <end position="336"/>
    </location>
</feature>
<feature type="region of interest" description="Disordered" evidence="5">
    <location>
        <begin position="65"/>
        <end position="124"/>
    </location>
</feature>
<keyword evidence="2" id="KW-0863">Zinc-finger</keyword>
<dbReference type="PANTHER" id="PTHR33823:SF2">
    <property type="entry name" value="RNA POLYMERASE-BINDING TRANSCRIPTION FACTOR DKSA"/>
    <property type="match status" value="1"/>
</dbReference>
<dbReference type="InterPro" id="IPR000962">
    <property type="entry name" value="Znf_DskA_TraR"/>
</dbReference>
<evidence type="ECO:0000256" key="5">
    <source>
        <dbReference type="SAM" id="MobiDB-lite"/>
    </source>
</evidence>
<dbReference type="SUPFAM" id="SSF57716">
    <property type="entry name" value="Glucocorticoid receptor-like (DNA-binding domain)"/>
    <property type="match status" value="1"/>
</dbReference>